<dbReference type="SMART" id="SM00387">
    <property type="entry name" value="HATPase_c"/>
    <property type="match status" value="1"/>
</dbReference>
<accession>A0A344TM79</accession>
<dbReference type="Gene3D" id="1.10.287.130">
    <property type="match status" value="1"/>
</dbReference>
<sequence>MRNTKSAITSLSLMVASMLLLAAFQVFWLRKEYTEQKSILQKEADILFKNTIQALEDSVIQKKITFPMRKAFALDSQAGKPNKVAIDRKFTFRYTHESSPPTPIVYSDKKARDGKNERTEAFNLFYIQTAARMAQLSGVDTTISKSKLHDVLRKTRPEDIRAIKMNSVGNLDITKLTVADTTPQGKSEIVIVKSHQPSDTLQRMLGRMAKVVMYNRPNRDSVLSFTPLAEGTNNLKISVIERSEKAPLRPKNKSTIKPIENQFIIRLDHDSLKIQDIKRAYVRQIQKSKIDLPFQVVRQSTKPLLEKQEIAFPKNTNEQVLTTSAVPTTIPFGSTYTAVFSGYEGFLLKKILPQSLFSFFLLAITGLAFGAIYQNLRQQRRLTELKNDFISNVTHELKTPIATVSVAIEALQNFGVSQNPEQTKEYLEISKSELNRLTLLVDKVLKMATFEQHGLTLSPETVDWAELTQLVLNSMKLQFEKYGAKVDFNQIGHSFKLSADKIHLTNVVYNLLDNALKYTENRPKIALLLQETDAELRLSVKDNGIGIQSEFLARIFDKFFRVPTGDTHDVKGYGLGLSYVSSVVKQHHGRIEVESEVGKGSIFTVIIPKP</sequence>
<keyword evidence="15" id="KW-1185">Reference proteome</keyword>
<feature type="transmembrane region" description="Helical" evidence="12">
    <location>
        <begin position="356"/>
        <end position="376"/>
    </location>
</feature>
<feature type="transmembrane region" description="Helical" evidence="12">
    <location>
        <begin position="7"/>
        <end position="28"/>
    </location>
</feature>
<evidence type="ECO:0000256" key="11">
    <source>
        <dbReference type="ARBA" id="ARBA00023136"/>
    </source>
</evidence>
<gene>
    <name evidence="14" type="ORF">DR864_19400</name>
</gene>
<dbReference type="SUPFAM" id="SSF47384">
    <property type="entry name" value="Homodimeric domain of signal transducing histidine kinase"/>
    <property type="match status" value="1"/>
</dbReference>
<dbReference type="InterPro" id="IPR003661">
    <property type="entry name" value="HisK_dim/P_dom"/>
</dbReference>
<dbReference type="InterPro" id="IPR036097">
    <property type="entry name" value="HisK_dim/P_sf"/>
</dbReference>
<protein>
    <recommendedName>
        <fullName evidence="3">histidine kinase</fullName>
        <ecNumber evidence="3">2.7.13.3</ecNumber>
    </recommendedName>
</protein>
<dbReference type="SMART" id="SM00388">
    <property type="entry name" value="HisKA"/>
    <property type="match status" value="1"/>
</dbReference>
<dbReference type="Gene3D" id="3.30.565.10">
    <property type="entry name" value="Histidine kinase-like ATPase, C-terminal domain"/>
    <property type="match status" value="1"/>
</dbReference>
<dbReference type="InterPro" id="IPR036890">
    <property type="entry name" value="HATPase_C_sf"/>
</dbReference>
<evidence type="ECO:0000256" key="12">
    <source>
        <dbReference type="SAM" id="Phobius"/>
    </source>
</evidence>
<evidence type="ECO:0000313" key="14">
    <source>
        <dbReference type="EMBL" id="AXE19750.1"/>
    </source>
</evidence>
<organism evidence="14 15">
    <name type="scientific">Runella rosea</name>
    <dbReference type="NCBI Taxonomy" id="2259595"/>
    <lineage>
        <taxon>Bacteria</taxon>
        <taxon>Pseudomonadati</taxon>
        <taxon>Bacteroidota</taxon>
        <taxon>Cytophagia</taxon>
        <taxon>Cytophagales</taxon>
        <taxon>Spirosomataceae</taxon>
        <taxon>Runella</taxon>
    </lineage>
</organism>
<dbReference type="OrthoDB" id="1933776at2"/>
<keyword evidence="7" id="KW-0547">Nucleotide-binding</keyword>
<evidence type="ECO:0000256" key="5">
    <source>
        <dbReference type="ARBA" id="ARBA00022553"/>
    </source>
</evidence>
<keyword evidence="9" id="KW-0067">ATP-binding</keyword>
<dbReference type="EMBL" id="CP030850">
    <property type="protein sequence ID" value="AXE19750.1"/>
    <property type="molecule type" value="Genomic_DNA"/>
</dbReference>
<dbReference type="PROSITE" id="PS50109">
    <property type="entry name" value="HIS_KIN"/>
    <property type="match status" value="1"/>
</dbReference>
<dbReference type="InterPro" id="IPR005467">
    <property type="entry name" value="His_kinase_dom"/>
</dbReference>
<comment type="catalytic activity">
    <reaction evidence="1">
        <text>ATP + protein L-histidine = ADP + protein N-phospho-L-histidine.</text>
        <dbReference type="EC" id="2.7.13.3"/>
    </reaction>
</comment>
<evidence type="ECO:0000256" key="6">
    <source>
        <dbReference type="ARBA" id="ARBA00022679"/>
    </source>
</evidence>
<dbReference type="PANTHER" id="PTHR43547:SF2">
    <property type="entry name" value="HYBRID SIGNAL TRANSDUCTION HISTIDINE KINASE C"/>
    <property type="match status" value="1"/>
</dbReference>
<evidence type="ECO:0000256" key="10">
    <source>
        <dbReference type="ARBA" id="ARBA00023012"/>
    </source>
</evidence>
<evidence type="ECO:0000313" key="15">
    <source>
        <dbReference type="Proteomes" id="UP000251993"/>
    </source>
</evidence>
<keyword evidence="12" id="KW-0812">Transmembrane</keyword>
<dbReference type="GO" id="GO:0000155">
    <property type="term" value="F:phosphorelay sensor kinase activity"/>
    <property type="evidence" value="ECO:0007669"/>
    <property type="project" value="InterPro"/>
</dbReference>
<keyword evidence="11 12" id="KW-0472">Membrane</keyword>
<keyword evidence="12" id="KW-1133">Transmembrane helix</keyword>
<evidence type="ECO:0000256" key="8">
    <source>
        <dbReference type="ARBA" id="ARBA00022777"/>
    </source>
</evidence>
<dbReference type="InterPro" id="IPR004358">
    <property type="entry name" value="Sig_transdc_His_kin-like_C"/>
</dbReference>
<evidence type="ECO:0000256" key="3">
    <source>
        <dbReference type="ARBA" id="ARBA00012438"/>
    </source>
</evidence>
<dbReference type="GO" id="GO:0005524">
    <property type="term" value="F:ATP binding"/>
    <property type="evidence" value="ECO:0007669"/>
    <property type="project" value="UniProtKB-KW"/>
</dbReference>
<dbReference type="SUPFAM" id="SSF55874">
    <property type="entry name" value="ATPase domain of HSP90 chaperone/DNA topoisomerase II/histidine kinase"/>
    <property type="match status" value="1"/>
</dbReference>
<evidence type="ECO:0000256" key="2">
    <source>
        <dbReference type="ARBA" id="ARBA00004236"/>
    </source>
</evidence>
<dbReference type="RefSeq" id="WP_114068518.1">
    <property type="nucleotide sequence ID" value="NZ_CP030850.1"/>
</dbReference>
<keyword evidence="4" id="KW-1003">Cell membrane</keyword>
<dbReference type="CDD" id="cd00075">
    <property type="entry name" value="HATPase"/>
    <property type="match status" value="1"/>
</dbReference>
<dbReference type="Pfam" id="PF00512">
    <property type="entry name" value="HisKA"/>
    <property type="match status" value="1"/>
</dbReference>
<dbReference type="InterPro" id="IPR003594">
    <property type="entry name" value="HATPase_dom"/>
</dbReference>
<name>A0A344TM79_9BACT</name>
<dbReference type="FunFam" id="3.30.565.10:FF:000023">
    <property type="entry name" value="PAS domain-containing sensor histidine kinase"/>
    <property type="match status" value="1"/>
</dbReference>
<dbReference type="Proteomes" id="UP000251993">
    <property type="component" value="Chromosome"/>
</dbReference>
<comment type="subcellular location">
    <subcellularLocation>
        <location evidence="2">Cell membrane</location>
    </subcellularLocation>
</comment>
<evidence type="ECO:0000256" key="9">
    <source>
        <dbReference type="ARBA" id="ARBA00022840"/>
    </source>
</evidence>
<proteinExistence type="predicted"/>
<dbReference type="CDD" id="cd00082">
    <property type="entry name" value="HisKA"/>
    <property type="match status" value="1"/>
</dbReference>
<feature type="domain" description="Histidine kinase" evidence="13">
    <location>
        <begin position="392"/>
        <end position="610"/>
    </location>
</feature>
<keyword evidence="6" id="KW-0808">Transferase</keyword>
<evidence type="ECO:0000259" key="13">
    <source>
        <dbReference type="PROSITE" id="PS50109"/>
    </source>
</evidence>
<dbReference type="GO" id="GO:0005886">
    <property type="term" value="C:plasma membrane"/>
    <property type="evidence" value="ECO:0007669"/>
    <property type="project" value="UniProtKB-SubCell"/>
</dbReference>
<dbReference type="KEGG" id="run:DR864_19400"/>
<keyword evidence="8" id="KW-0418">Kinase</keyword>
<dbReference type="PANTHER" id="PTHR43547">
    <property type="entry name" value="TWO-COMPONENT HISTIDINE KINASE"/>
    <property type="match status" value="1"/>
</dbReference>
<dbReference type="AlphaFoldDB" id="A0A344TM79"/>
<evidence type="ECO:0000256" key="4">
    <source>
        <dbReference type="ARBA" id="ARBA00022475"/>
    </source>
</evidence>
<keyword evidence="5" id="KW-0597">Phosphoprotein</keyword>
<evidence type="ECO:0000256" key="7">
    <source>
        <dbReference type="ARBA" id="ARBA00022741"/>
    </source>
</evidence>
<dbReference type="PRINTS" id="PR00344">
    <property type="entry name" value="BCTRLSENSOR"/>
</dbReference>
<dbReference type="EC" id="2.7.13.3" evidence="3"/>
<dbReference type="Pfam" id="PF02518">
    <property type="entry name" value="HATPase_c"/>
    <property type="match status" value="1"/>
</dbReference>
<reference evidence="14 15" key="1">
    <citation type="submission" date="2018-07" db="EMBL/GenBank/DDBJ databases">
        <title>Genome sequencing of Runella.</title>
        <authorList>
            <person name="Baek M.-G."/>
            <person name="Yi H."/>
        </authorList>
    </citation>
    <scope>NUCLEOTIDE SEQUENCE [LARGE SCALE GENOMIC DNA]</scope>
    <source>
        <strain evidence="14 15">HYN0085</strain>
    </source>
</reference>
<keyword evidence="10" id="KW-0902">Two-component regulatory system</keyword>
<evidence type="ECO:0000256" key="1">
    <source>
        <dbReference type="ARBA" id="ARBA00000085"/>
    </source>
</evidence>